<protein>
    <submittedName>
        <fullName evidence="2">Uncharacterized protein</fullName>
    </submittedName>
</protein>
<name>A0A812RKR7_9DINO</name>
<feature type="region of interest" description="Disordered" evidence="1">
    <location>
        <begin position="160"/>
        <end position="231"/>
    </location>
</feature>
<dbReference type="EMBL" id="CAJNDS010002349">
    <property type="protein sequence ID" value="CAE7444658.1"/>
    <property type="molecule type" value="Genomic_DNA"/>
</dbReference>
<organism evidence="2 3">
    <name type="scientific">Symbiodinium natans</name>
    <dbReference type="NCBI Taxonomy" id="878477"/>
    <lineage>
        <taxon>Eukaryota</taxon>
        <taxon>Sar</taxon>
        <taxon>Alveolata</taxon>
        <taxon>Dinophyceae</taxon>
        <taxon>Suessiales</taxon>
        <taxon>Symbiodiniaceae</taxon>
        <taxon>Symbiodinium</taxon>
    </lineage>
</organism>
<sequence length="362" mass="40073">MVSREDAQSASCSTGNDKQAAKCAWKNQRLIMIISNLHEPWDRLKELVSTAKAQKEQLTRICGLLRQHAKLLQATSDCNAKYQEPCSSRAYSASEQEEICLPGLEARSKDPKGGAAQAKDVVNTQNADGVPTRGADSADLWSAGRRLVVASLEYIAEKQTEAAGNADKDKDKDQGGKDEEQEASEDEEEEVDGKKGKKKAKLKKSKAKDKKGREEKRRKKSSKVESDGGDASWLIYAHARSQVQATENSGLLGLQLLQNSNTAAEAQAQAARQAEAAPPPAEPELAQYSYSPSPRPRRKRRRREREDKLDVDAEIDRFVKAARRAKWAFSTFQHVPVNKLEERCEKILRDLDSSLACKAPLS</sequence>
<evidence type="ECO:0000313" key="2">
    <source>
        <dbReference type="EMBL" id="CAE7444658.1"/>
    </source>
</evidence>
<dbReference type="Proteomes" id="UP000604046">
    <property type="component" value="Unassembled WGS sequence"/>
</dbReference>
<feature type="region of interest" description="Disordered" evidence="1">
    <location>
        <begin position="262"/>
        <end position="309"/>
    </location>
</feature>
<evidence type="ECO:0000313" key="3">
    <source>
        <dbReference type="Proteomes" id="UP000604046"/>
    </source>
</evidence>
<feature type="region of interest" description="Disordered" evidence="1">
    <location>
        <begin position="105"/>
        <end position="137"/>
    </location>
</feature>
<accession>A0A812RKR7</accession>
<feature type="compositionally biased region" description="Acidic residues" evidence="1">
    <location>
        <begin position="179"/>
        <end position="191"/>
    </location>
</feature>
<comment type="caution">
    <text evidence="2">The sequence shown here is derived from an EMBL/GenBank/DDBJ whole genome shotgun (WGS) entry which is preliminary data.</text>
</comment>
<gene>
    <name evidence="2" type="ORF">SNAT2548_LOCUS24202</name>
</gene>
<proteinExistence type="predicted"/>
<dbReference type="AlphaFoldDB" id="A0A812RKR7"/>
<keyword evidence="3" id="KW-1185">Reference proteome</keyword>
<reference evidence="2" key="1">
    <citation type="submission" date="2021-02" db="EMBL/GenBank/DDBJ databases">
        <authorList>
            <person name="Dougan E. K."/>
            <person name="Rhodes N."/>
            <person name="Thang M."/>
            <person name="Chan C."/>
        </authorList>
    </citation>
    <scope>NUCLEOTIDE SEQUENCE</scope>
</reference>
<evidence type="ECO:0000256" key="1">
    <source>
        <dbReference type="SAM" id="MobiDB-lite"/>
    </source>
</evidence>
<feature type="compositionally biased region" description="Low complexity" evidence="1">
    <location>
        <begin position="262"/>
        <end position="276"/>
    </location>
</feature>
<feature type="compositionally biased region" description="Basic residues" evidence="1">
    <location>
        <begin position="195"/>
        <end position="221"/>
    </location>
</feature>
<feature type="compositionally biased region" description="Basic and acidic residues" evidence="1">
    <location>
        <begin position="160"/>
        <end position="178"/>
    </location>
</feature>
<dbReference type="OrthoDB" id="444789at2759"/>